<comment type="function">
    <text evidence="1">Involved in the transposition of the insertion sequence.</text>
</comment>
<dbReference type="PANTHER" id="PTHR46889:SF4">
    <property type="entry name" value="TRANSPOSASE INSO FOR INSERTION SEQUENCE ELEMENT IS911B-RELATED"/>
    <property type="match status" value="1"/>
</dbReference>
<name>A0ABS6UAM3_9PSEU</name>
<dbReference type="InterPro" id="IPR025948">
    <property type="entry name" value="HTH-like_dom"/>
</dbReference>
<evidence type="ECO:0000259" key="2">
    <source>
        <dbReference type="PROSITE" id="PS50994"/>
    </source>
</evidence>
<dbReference type="InterPro" id="IPR048020">
    <property type="entry name" value="Transpos_IS3"/>
</dbReference>
<evidence type="ECO:0000313" key="4">
    <source>
        <dbReference type="Proteomes" id="UP000694300"/>
    </source>
</evidence>
<evidence type="ECO:0000313" key="3">
    <source>
        <dbReference type="EMBL" id="MBW0129294.1"/>
    </source>
</evidence>
<sequence length="321" mass="36354">MKAVGHLRDRFGVDPVLRVLDVAPSTFYGWLTQQRHPSTRRRTDEQLLAEIVEIHDRSGGTYGSPRIHATLHRRGVHISRKRVERLMREHGLQGAFLRKKWRTASTRQNPNADPAPDLVNRDFTAPAPNRLWVADATRVPCGQGVFWLAAVRDAFSNRIVGWRCSDRCDTDLILGALEYAAWSRGIRNGQVVHHSDRGSNYTSLRFGQRLDDHGILASMGSVGDSYDNALMENFFSTLKTELVYRRSWRTRDEAENALFAYIDGWYNTQRIQARLGWRSPDEYEAAWHAHTDDHPAAAAAEPEVASARVVCDRPGDGRGVV</sequence>
<feature type="domain" description="Integrase catalytic" evidence="2">
    <location>
        <begin position="124"/>
        <end position="288"/>
    </location>
</feature>
<dbReference type="PROSITE" id="PS50994">
    <property type="entry name" value="INTEGRASE"/>
    <property type="match status" value="1"/>
</dbReference>
<protein>
    <submittedName>
        <fullName evidence="3">IS3 family transposase</fullName>
    </submittedName>
</protein>
<accession>A0ABS6UAM3</accession>
<dbReference type="EMBL" id="JADQDF010000001">
    <property type="protein sequence ID" value="MBW0129294.1"/>
    <property type="molecule type" value="Genomic_DNA"/>
</dbReference>
<dbReference type="PANTHER" id="PTHR46889">
    <property type="entry name" value="TRANSPOSASE INSF FOR INSERTION SEQUENCE IS3B-RELATED"/>
    <property type="match status" value="1"/>
</dbReference>
<dbReference type="NCBIfam" id="NF033516">
    <property type="entry name" value="transpos_IS3"/>
    <property type="match status" value="1"/>
</dbReference>
<proteinExistence type="predicted"/>
<keyword evidence="4" id="KW-1185">Reference proteome</keyword>
<organism evidence="3 4">
    <name type="scientific">Pseudonocardia oceani</name>
    <dbReference type="NCBI Taxonomy" id="2792013"/>
    <lineage>
        <taxon>Bacteria</taxon>
        <taxon>Bacillati</taxon>
        <taxon>Actinomycetota</taxon>
        <taxon>Actinomycetes</taxon>
        <taxon>Pseudonocardiales</taxon>
        <taxon>Pseudonocardiaceae</taxon>
        <taxon>Pseudonocardia</taxon>
    </lineage>
</organism>
<dbReference type="Pfam" id="PF13333">
    <property type="entry name" value="rve_2"/>
    <property type="match status" value="1"/>
</dbReference>
<comment type="caution">
    <text evidence="3">The sequence shown here is derived from an EMBL/GenBank/DDBJ whole genome shotgun (WGS) entry which is preliminary data.</text>
</comment>
<gene>
    <name evidence="3" type="ORF">I4I82_16625</name>
</gene>
<dbReference type="InterPro" id="IPR001584">
    <property type="entry name" value="Integrase_cat-core"/>
</dbReference>
<dbReference type="Pfam" id="PF00665">
    <property type="entry name" value="rve"/>
    <property type="match status" value="1"/>
</dbReference>
<dbReference type="InterPro" id="IPR050900">
    <property type="entry name" value="Transposase_IS3/IS150/IS904"/>
</dbReference>
<reference evidence="3 4" key="1">
    <citation type="submission" date="2020-11" db="EMBL/GenBank/DDBJ databases">
        <title>Pseudonocardia abyssalis sp. nov. and Pseudonocardia oceani sp. nov., description and phylogenomic analysis of two novel actinomycetes isolated from the deep Southern Ocean.</title>
        <authorList>
            <person name="Parra J."/>
        </authorList>
    </citation>
    <scope>NUCLEOTIDE SEQUENCE [LARGE SCALE GENOMIC DNA]</scope>
    <source>
        <strain evidence="4">KRD185</strain>
    </source>
</reference>
<dbReference type="Pfam" id="PF13276">
    <property type="entry name" value="HTH_21"/>
    <property type="match status" value="1"/>
</dbReference>
<dbReference type="RefSeq" id="WP_218595853.1">
    <property type="nucleotide sequence ID" value="NZ_JADQDF010000001.1"/>
</dbReference>
<dbReference type="Proteomes" id="UP000694300">
    <property type="component" value="Unassembled WGS sequence"/>
</dbReference>
<evidence type="ECO:0000256" key="1">
    <source>
        <dbReference type="ARBA" id="ARBA00002286"/>
    </source>
</evidence>